<sequence length="755" mass="89668">MGSQKVYNKLHTILMNKIGTGDYNMINLEKKYLRIYLTYDQNTHELIVDILNETHCSYFDKSVKSIKIFCNNRSTSSIVREFKTKLLYEYKKSSEDRIVLIYNFIFFEYNRSFSSIINLLKKINTEMEELETKDDNKYEYILASNELWAENFFYIKKYSRDWYGRPVFVEVPLKYLQKKDISYICFCINLKYFYYFFEVDINEFRVRDFFSSIISRTYPSEEIDQKIRNNIIGLYNIIDIGIIKTSTIVFWPICEGKKISFIDKKYNVEIKNEKVRFIHEYGIYVYQSENFVISNDAKTIINEECFAEFHDFFRKISSMSDKEKIKSFEMFFVLIESENKLEYLFDKILNRPGSALNIVFAHLLLIETIIHEEELNKIIGSVQIVETRKMEITRDFVEKISKYRYKPSFITIKICLFLEAERFMNEKNLIDESLFDSLVTIGNLLKSKSTSKLYEKNNLDLITLFGEISEFYLEDINIFKNKVIEEIFKITSLFTGLENNKYEIINRLYTRTEVIDNFGFAQNEVKIVNDAISNVLLEKVREDEKIENIEKLKKVISFYKSNNRDKTHEKIQSFREAIKQTLRKLIRSKLEALINKIEDIALDKRIDIVYNKTVSATIKNDIKTRGIQIIENIFTCDNILDDITNQIFSIDKNVISDFINEEKTKFMVELKEKWDDQIIIIAKKQFHEVLMQSFKSNFSDDANIKAKNESKLERLNEILSDKERIDMTSPETGIQLHDNLILAMKKHLADDDEKN</sequence>
<reference evidence="1" key="1">
    <citation type="journal article" date="2024" name="BMC Genomics">
        <title>Functional annotation of a divergent genome using sequence and structure-based similarity.</title>
        <authorList>
            <person name="Svedberg D."/>
            <person name="Winiger R.R."/>
            <person name="Berg A."/>
            <person name="Sharma H."/>
            <person name="Tellgren-Roth C."/>
            <person name="Debrunner-Vossbrinck B.A."/>
            <person name="Vossbrinck C.R."/>
            <person name="Barandun J."/>
        </authorList>
    </citation>
    <scope>NUCLEOTIDE SEQUENCE</scope>
    <source>
        <strain evidence="1">Illinois isolate</strain>
    </source>
</reference>
<evidence type="ECO:0000313" key="2">
    <source>
        <dbReference type="Proteomes" id="UP001334084"/>
    </source>
</evidence>
<dbReference type="AlphaFoldDB" id="A0AAX4JCL3"/>
<evidence type="ECO:0000313" key="1">
    <source>
        <dbReference type="EMBL" id="WUR03700.1"/>
    </source>
</evidence>
<dbReference type="RefSeq" id="XP_065329845.1">
    <property type="nucleotide sequence ID" value="XM_065473773.1"/>
</dbReference>
<dbReference type="KEGG" id="vnx:VNE69_06023"/>
<dbReference type="GeneID" id="90541520"/>
<dbReference type="Proteomes" id="UP001334084">
    <property type="component" value="Chromosome 6"/>
</dbReference>
<gene>
    <name evidence="1" type="ORF">VNE69_06023</name>
</gene>
<proteinExistence type="predicted"/>
<accession>A0AAX4JCL3</accession>
<dbReference type="EMBL" id="CP142731">
    <property type="protein sequence ID" value="WUR03700.1"/>
    <property type="molecule type" value="Genomic_DNA"/>
</dbReference>
<protein>
    <submittedName>
        <fullName evidence="1">Uncharacterized protein</fullName>
    </submittedName>
</protein>
<name>A0AAX4JCL3_9MICR</name>
<organism evidence="1 2">
    <name type="scientific">Vairimorpha necatrix</name>
    <dbReference type="NCBI Taxonomy" id="6039"/>
    <lineage>
        <taxon>Eukaryota</taxon>
        <taxon>Fungi</taxon>
        <taxon>Fungi incertae sedis</taxon>
        <taxon>Microsporidia</taxon>
        <taxon>Nosematidae</taxon>
        <taxon>Vairimorpha</taxon>
    </lineage>
</organism>
<keyword evidence="2" id="KW-1185">Reference proteome</keyword>